<keyword evidence="2" id="KW-1185">Reference proteome</keyword>
<reference evidence="2" key="1">
    <citation type="journal article" date="2013" name="Genome Announc.">
        <title>Draft Genome Sequence of the 2-Chloro-4-Nitrophenol-Degrading Bacterium Arthrobacter sp. Strain SJCon.</title>
        <authorList>
            <person name="Vikram S."/>
            <person name="Kumar S."/>
            <person name="Vaidya B."/>
            <person name="Pinnaka A.K."/>
            <person name="Raghava G.P."/>
        </authorList>
    </citation>
    <scope>NUCLEOTIDE SEQUENCE [LARGE SCALE GENOMIC DNA]</scope>
    <source>
        <strain evidence="2">SJCon</strain>
    </source>
</reference>
<sequence>MTAWRLHRQWATSRLVIVEDEGHGGPASMTALTQAVEDIAATL</sequence>
<dbReference type="AlphaFoldDB" id="L8TS25"/>
<protein>
    <recommendedName>
        <fullName evidence="3">Prolyl aminopeptidase</fullName>
    </recommendedName>
</protein>
<evidence type="ECO:0000313" key="1">
    <source>
        <dbReference type="EMBL" id="ELT44049.1"/>
    </source>
</evidence>
<proteinExistence type="predicted"/>
<gene>
    <name evidence="1" type="ORF">G205_14443</name>
</gene>
<name>L8TS25_9MICC</name>
<dbReference type="EMBL" id="AOFD01000032">
    <property type="protein sequence ID" value="ELT44049.1"/>
    <property type="molecule type" value="Genomic_DNA"/>
</dbReference>
<organism evidence="1 2">
    <name type="scientific">Arthrobacter nitrophenolicus</name>
    <dbReference type="NCBI Taxonomy" id="683150"/>
    <lineage>
        <taxon>Bacteria</taxon>
        <taxon>Bacillati</taxon>
        <taxon>Actinomycetota</taxon>
        <taxon>Actinomycetes</taxon>
        <taxon>Micrococcales</taxon>
        <taxon>Micrococcaceae</taxon>
        <taxon>Arthrobacter</taxon>
    </lineage>
</organism>
<dbReference type="PATRIC" id="fig|683150.5.peg.2837"/>
<dbReference type="RefSeq" id="WP_009358271.1">
    <property type="nucleotide sequence ID" value="NZ_AOFD01000032.1"/>
</dbReference>
<dbReference type="Proteomes" id="UP000011189">
    <property type="component" value="Unassembled WGS sequence"/>
</dbReference>
<accession>L8TS25</accession>
<evidence type="ECO:0008006" key="3">
    <source>
        <dbReference type="Google" id="ProtNLM"/>
    </source>
</evidence>
<evidence type="ECO:0000313" key="2">
    <source>
        <dbReference type="Proteomes" id="UP000011189"/>
    </source>
</evidence>
<comment type="caution">
    <text evidence="1">The sequence shown here is derived from an EMBL/GenBank/DDBJ whole genome shotgun (WGS) entry which is preliminary data.</text>
</comment>